<dbReference type="Proteomes" id="UP001279734">
    <property type="component" value="Unassembled WGS sequence"/>
</dbReference>
<protein>
    <submittedName>
        <fullName evidence="1">Uncharacterized protein</fullName>
    </submittedName>
</protein>
<evidence type="ECO:0000313" key="1">
    <source>
        <dbReference type="EMBL" id="GMH01781.1"/>
    </source>
</evidence>
<dbReference type="AlphaFoldDB" id="A0AAD3RZU9"/>
<comment type="caution">
    <text evidence="1">The sequence shown here is derived from an EMBL/GenBank/DDBJ whole genome shotgun (WGS) entry which is preliminary data.</text>
</comment>
<sequence>MDISKKEQQDNCHSFSQRKTGYLVSPDAVFDVQVVAELPIPGCELSQHFRDEQECGSLTHLVHTSLAASERFTNFAGELWRIEPAVLP</sequence>
<dbReference type="EMBL" id="BSYO01000003">
    <property type="protein sequence ID" value="GMH01781.1"/>
    <property type="molecule type" value="Genomic_DNA"/>
</dbReference>
<evidence type="ECO:0000313" key="2">
    <source>
        <dbReference type="Proteomes" id="UP001279734"/>
    </source>
</evidence>
<accession>A0AAD3RZU9</accession>
<proteinExistence type="predicted"/>
<organism evidence="1 2">
    <name type="scientific">Nepenthes gracilis</name>
    <name type="common">Slender pitcher plant</name>
    <dbReference type="NCBI Taxonomy" id="150966"/>
    <lineage>
        <taxon>Eukaryota</taxon>
        <taxon>Viridiplantae</taxon>
        <taxon>Streptophyta</taxon>
        <taxon>Embryophyta</taxon>
        <taxon>Tracheophyta</taxon>
        <taxon>Spermatophyta</taxon>
        <taxon>Magnoliopsida</taxon>
        <taxon>eudicotyledons</taxon>
        <taxon>Gunneridae</taxon>
        <taxon>Pentapetalae</taxon>
        <taxon>Caryophyllales</taxon>
        <taxon>Nepenthaceae</taxon>
        <taxon>Nepenthes</taxon>
    </lineage>
</organism>
<reference evidence="1" key="1">
    <citation type="submission" date="2023-05" db="EMBL/GenBank/DDBJ databases">
        <title>Nepenthes gracilis genome sequencing.</title>
        <authorList>
            <person name="Fukushima K."/>
        </authorList>
    </citation>
    <scope>NUCLEOTIDE SEQUENCE</scope>
    <source>
        <strain evidence="1">SING2019-196</strain>
    </source>
</reference>
<name>A0AAD3RZU9_NEPGR</name>
<keyword evidence="2" id="KW-1185">Reference proteome</keyword>
<gene>
    <name evidence="1" type="ORF">Nepgr_003620</name>
</gene>